<dbReference type="InterPro" id="IPR016169">
    <property type="entry name" value="FAD-bd_PCMH_sub2"/>
</dbReference>
<dbReference type="PROSITE" id="PS51387">
    <property type="entry name" value="FAD_PCMH"/>
    <property type="match status" value="1"/>
</dbReference>
<sequence>MSTVALSNWSGSRTIAGALVEPTSLADAAEAVARSRHVRATGSRHSFNDVTDSAETLISLRHLAYRHPRLTATSGEDVPPPAVEPELDEATGRVRVSSSTRYADLALYLHDRGRSLPNFASLPHISVAGSLATATHGSGVGNPILAAQLSAVELIDADGGTRLLEDEELDGARVSLGALGLVTSMALETVSAFEVAQTVYGPVPFDAVVEGFEEISRLGYSVSCFTTLREDVFESVWVKRAGTELDAPWPSEVAGTPAMDEPFHPIPGVDPANATAQLGEAGPSWDRLPHFRADHMPSAGEEIQCEYLVPRQHAAEALRALRGLAEPLAGLVQVAEVRSVAADTAWLSPMHRQDCVAFHFTLVRDTARVAAVLPAVDAAFAPYDGRPHWGKVTAADPARVRALYPRREDFLELAARLDPDGKFRNDFVRRWVG</sequence>
<evidence type="ECO:0000313" key="4">
    <source>
        <dbReference type="Proteomes" id="UP001596455"/>
    </source>
</evidence>
<protein>
    <submittedName>
        <fullName evidence="3">D-arabinono-1,4-lactone oxidase</fullName>
    </submittedName>
</protein>
<keyword evidence="1" id="KW-0560">Oxidoreductase</keyword>
<dbReference type="InterPro" id="IPR007173">
    <property type="entry name" value="ALO_C"/>
</dbReference>
<dbReference type="SUPFAM" id="SSF56176">
    <property type="entry name" value="FAD-binding/transporter-associated domain-like"/>
    <property type="match status" value="1"/>
</dbReference>
<evidence type="ECO:0000313" key="3">
    <source>
        <dbReference type="EMBL" id="MFC7404489.1"/>
    </source>
</evidence>
<dbReference type="Proteomes" id="UP001596455">
    <property type="component" value="Unassembled WGS sequence"/>
</dbReference>
<dbReference type="InterPro" id="IPR006094">
    <property type="entry name" value="Oxid_FAD_bind_N"/>
</dbReference>
<evidence type="ECO:0000259" key="2">
    <source>
        <dbReference type="PROSITE" id="PS51387"/>
    </source>
</evidence>
<dbReference type="InterPro" id="IPR016167">
    <property type="entry name" value="FAD-bd_PCMH_sub1"/>
</dbReference>
<dbReference type="PANTHER" id="PTHR43762:SF1">
    <property type="entry name" value="D-ARABINONO-1,4-LACTONE OXIDASE"/>
    <property type="match status" value="1"/>
</dbReference>
<dbReference type="Gene3D" id="3.30.70.2530">
    <property type="match status" value="1"/>
</dbReference>
<dbReference type="EMBL" id="JBHTCQ010000001">
    <property type="protein sequence ID" value="MFC7404489.1"/>
    <property type="molecule type" value="Genomic_DNA"/>
</dbReference>
<dbReference type="InterPro" id="IPR036318">
    <property type="entry name" value="FAD-bd_PCMH-like_sf"/>
</dbReference>
<dbReference type="InterPro" id="IPR010031">
    <property type="entry name" value="FAD_lactone_oxidase-like"/>
</dbReference>
<dbReference type="Pfam" id="PF04030">
    <property type="entry name" value="ALO"/>
    <property type="match status" value="1"/>
</dbReference>
<comment type="caution">
    <text evidence="3">The sequence shown here is derived from an EMBL/GenBank/DDBJ whole genome shotgun (WGS) entry which is preliminary data.</text>
</comment>
<organism evidence="3 4">
    <name type="scientific">Georgenia alba</name>
    <dbReference type="NCBI Taxonomy" id="2233858"/>
    <lineage>
        <taxon>Bacteria</taxon>
        <taxon>Bacillati</taxon>
        <taxon>Actinomycetota</taxon>
        <taxon>Actinomycetes</taxon>
        <taxon>Micrococcales</taxon>
        <taxon>Bogoriellaceae</taxon>
        <taxon>Georgenia</taxon>
    </lineage>
</organism>
<dbReference type="RefSeq" id="WP_382391929.1">
    <property type="nucleotide sequence ID" value="NZ_JBHTCQ010000001.1"/>
</dbReference>
<evidence type="ECO:0000256" key="1">
    <source>
        <dbReference type="ARBA" id="ARBA00023002"/>
    </source>
</evidence>
<dbReference type="Gene3D" id="3.30.70.2520">
    <property type="match status" value="1"/>
</dbReference>
<name>A0ABW2Q668_9MICO</name>
<keyword evidence="4" id="KW-1185">Reference proteome</keyword>
<dbReference type="Gene3D" id="3.30.465.10">
    <property type="match status" value="1"/>
</dbReference>
<dbReference type="PANTHER" id="PTHR43762">
    <property type="entry name" value="L-GULONOLACTONE OXIDASE"/>
    <property type="match status" value="1"/>
</dbReference>
<reference evidence="4" key="1">
    <citation type="journal article" date="2019" name="Int. J. Syst. Evol. Microbiol.">
        <title>The Global Catalogue of Microorganisms (GCM) 10K type strain sequencing project: providing services to taxonomists for standard genome sequencing and annotation.</title>
        <authorList>
            <consortium name="The Broad Institute Genomics Platform"/>
            <consortium name="The Broad Institute Genome Sequencing Center for Infectious Disease"/>
            <person name="Wu L."/>
            <person name="Ma J."/>
        </authorList>
    </citation>
    <scope>NUCLEOTIDE SEQUENCE [LARGE SCALE GENOMIC DNA]</scope>
    <source>
        <strain evidence="4">JCM 1490</strain>
    </source>
</reference>
<dbReference type="InterPro" id="IPR016171">
    <property type="entry name" value="Vanillyl_alc_oxidase_C-sub2"/>
</dbReference>
<accession>A0ABW2Q668</accession>
<gene>
    <name evidence="3" type="ORF">ACFQQL_05170</name>
</gene>
<dbReference type="Gene3D" id="3.30.43.10">
    <property type="entry name" value="Uridine Diphospho-n-acetylenolpyruvylglucosamine Reductase, domain 2"/>
    <property type="match status" value="1"/>
</dbReference>
<dbReference type="InterPro" id="IPR016166">
    <property type="entry name" value="FAD-bd_PCMH"/>
</dbReference>
<feature type="domain" description="FAD-binding PCMH-type" evidence="2">
    <location>
        <begin position="12"/>
        <end position="192"/>
    </location>
</feature>
<dbReference type="Gene3D" id="1.10.45.10">
    <property type="entry name" value="Vanillyl-alcohol Oxidase, Chain A, domain 4"/>
    <property type="match status" value="1"/>
</dbReference>
<proteinExistence type="predicted"/>
<dbReference type="Pfam" id="PF01565">
    <property type="entry name" value="FAD_binding_4"/>
    <property type="match status" value="1"/>
</dbReference>